<dbReference type="InterPro" id="IPR044929">
    <property type="entry name" value="DNA/RNA_non-sp_Endonuclease_sf"/>
</dbReference>
<dbReference type="EnsemblBacteria" id="ABJ62358">
    <property type="protein sequence ID" value="ABJ62358"/>
    <property type="gene ID" value="LEUM_1261"/>
</dbReference>
<keyword evidence="4" id="KW-1185">Reference proteome</keyword>
<gene>
    <name evidence="3" type="ordered locus">LEUM_1261</name>
</gene>
<dbReference type="AlphaFoldDB" id="Q03WR4"/>
<dbReference type="eggNOG" id="COG2169">
    <property type="taxonomic scope" value="Bacteria"/>
</dbReference>
<keyword evidence="1" id="KW-1133">Transmembrane helix</keyword>
<protein>
    <submittedName>
        <fullName evidence="3">DNA-entry nuclease</fullName>
    </submittedName>
</protein>
<name>Q03WR4_LEUMM</name>
<dbReference type="KEGG" id="lme:LEUM_1261"/>
<dbReference type="Gene3D" id="3.40.570.10">
    <property type="entry name" value="Extracellular Endonuclease, subunit A"/>
    <property type="match status" value="1"/>
</dbReference>
<organism evidence="3 4">
    <name type="scientific">Leuconostoc mesenteroides subsp. mesenteroides (strain ATCC 8293 / DSM 20343 / BCRC 11652 / CCM 1803 / JCM 6124 / NCDO 523 / NBRC 100496 / NCIMB 8023 / NCTC 12954 / NRRL B-1118 / 37Y)</name>
    <dbReference type="NCBI Taxonomy" id="203120"/>
    <lineage>
        <taxon>Bacteria</taxon>
        <taxon>Bacillati</taxon>
        <taxon>Bacillota</taxon>
        <taxon>Bacilli</taxon>
        <taxon>Lactobacillales</taxon>
        <taxon>Lactobacillaceae</taxon>
        <taxon>Leuconostoc</taxon>
    </lineage>
</organism>
<evidence type="ECO:0000313" key="3">
    <source>
        <dbReference type="EMBL" id="ABJ62358.1"/>
    </source>
</evidence>
<keyword evidence="1" id="KW-0812">Transmembrane</keyword>
<dbReference type="Proteomes" id="UP000000362">
    <property type="component" value="Chromosome"/>
</dbReference>
<keyword evidence="1" id="KW-0472">Membrane</keyword>
<accession>Q03WR4</accession>
<proteinExistence type="predicted"/>
<evidence type="ECO:0000313" key="4">
    <source>
        <dbReference type="Proteomes" id="UP000000362"/>
    </source>
</evidence>
<dbReference type="InterPro" id="IPR044927">
    <property type="entry name" value="Endonuclea_NS_2"/>
</dbReference>
<dbReference type="EMBL" id="CP000414">
    <property type="protein sequence ID" value="ABJ62358.1"/>
    <property type="molecule type" value="Genomic_DNA"/>
</dbReference>
<feature type="transmembrane region" description="Helical" evidence="1">
    <location>
        <begin position="12"/>
        <end position="31"/>
    </location>
</feature>
<dbReference type="RefSeq" id="WP_011679982.1">
    <property type="nucleotide sequence ID" value="NC_008531.1"/>
</dbReference>
<dbReference type="GeneID" id="29576217"/>
<feature type="domain" description="Type VII secretion system protein EssD-like" evidence="2">
    <location>
        <begin position="89"/>
        <end position="230"/>
    </location>
</feature>
<reference evidence="3 4" key="1">
    <citation type="journal article" date="2006" name="Proc. Natl. Acad. Sci. U.S.A.">
        <title>Comparative genomics of the lactic acid bacteria.</title>
        <authorList>
            <person name="Makarova K."/>
            <person name="Slesarev A."/>
            <person name="Wolf Y."/>
            <person name="Sorokin A."/>
            <person name="Mirkin B."/>
            <person name="Koonin E."/>
            <person name="Pavlov A."/>
            <person name="Pavlova N."/>
            <person name="Karamychev V."/>
            <person name="Polouchine N."/>
            <person name="Shakhova V."/>
            <person name="Grigoriev I."/>
            <person name="Lou Y."/>
            <person name="Rohksar D."/>
            <person name="Lucas S."/>
            <person name="Huang K."/>
            <person name="Goodstein D.M."/>
            <person name="Hawkins T."/>
            <person name="Plengvidhya V."/>
            <person name="Welker D."/>
            <person name="Hughes J."/>
            <person name="Goh Y."/>
            <person name="Benson A."/>
            <person name="Baldwin K."/>
            <person name="Lee J.H."/>
            <person name="Diaz-Muniz I."/>
            <person name="Dosti B."/>
            <person name="Smeianov V."/>
            <person name="Wechter W."/>
            <person name="Barabote R."/>
            <person name="Lorca G."/>
            <person name="Altermann E."/>
            <person name="Barrangou R."/>
            <person name="Ganesan B."/>
            <person name="Xie Y."/>
            <person name="Rawsthorne H."/>
            <person name="Tamir D."/>
            <person name="Parker C."/>
            <person name="Breidt F."/>
            <person name="Broadbent J."/>
            <person name="Hutkins R."/>
            <person name="O'Sullivan D."/>
            <person name="Steele J."/>
            <person name="Unlu G."/>
            <person name="Saier M."/>
            <person name="Klaenhammer T."/>
            <person name="Richardson P."/>
            <person name="Kozyavkin S."/>
            <person name="Weimer B."/>
            <person name="Mills D."/>
        </authorList>
    </citation>
    <scope>NUCLEOTIDE SEQUENCE [LARGE SCALE GENOMIC DNA]</scope>
    <source>
        <strain evidence="4">ATCC 8293 / DSM 20343 / BCRC 11652 / CCM 1803 / JCM 6124 / NCDO 523 / NBRC 100496 / NCIMB 8023 / NCTC 12954 / NRRL B-1118 / 37Y</strain>
    </source>
</reference>
<dbReference type="Pfam" id="PF13930">
    <property type="entry name" value="Endonuclea_NS_2"/>
    <property type="match status" value="1"/>
</dbReference>
<evidence type="ECO:0000259" key="2">
    <source>
        <dbReference type="Pfam" id="PF13930"/>
    </source>
</evidence>
<dbReference type="HOGENOM" id="CLU_054350_4_1_9"/>
<evidence type="ECO:0000256" key="1">
    <source>
        <dbReference type="SAM" id="Phobius"/>
    </source>
</evidence>
<sequence length="265" mass="30247">MKNYKRGRFARIILLVIVILIGVVYLNRVSILQKIVSIGSHSQLINIDKQNSSQTQNDELVNLKYTGQTVVEVNHNQPTFNQNDLQIKQGGWQKLSSLDWLGRPQVANGLLNQKLMPPSQKYQARERLTIKTPGYHAIKTGTNNTEWLYNRSHLIGYQFTGLNNEAKNLITGTRQLNADSRVNAKSMVAFETEIADYLHQSMNNYVRYQVTPMYKNVELVPRGVHMMAQSNDGTLKFNVYVFNVKDGWKINYLNGSAEKEANDAK</sequence>